<proteinExistence type="predicted"/>
<dbReference type="EMBL" id="BARS01058871">
    <property type="protein sequence ID" value="GAG42053.1"/>
    <property type="molecule type" value="Genomic_DNA"/>
</dbReference>
<feature type="non-terminal residue" evidence="1">
    <location>
        <position position="44"/>
    </location>
</feature>
<gene>
    <name evidence="1" type="ORF">S01H1_85611</name>
</gene>
<accession>X0XZT5</accession>
<organism evidence="1">
    <name type="scientific">marine sediment metagenome</name>
    <dbReference type="NCBI Taxonomy" id="412755"/>
    <lineage>
        <taxon>unclassified sequences</taxon>
        <taxon>metagenomes</taxon>
        <taxon>ecological metagenomes</taxon>
    </lineage>
</organism>
<comment type="caution">
    <text evidence="1">The sequence shown here is derived from an EMBL/GenBank/DDBJ whole genome shotgun (WGS) entry which is preliminary data.</text>
</comment>
<reference evidence="1" key="1">
    <citation type="journal article" date="2014" name="Front. Microbiol.">
        <title>High frequency of phylogenetically diverse reductive dehalogenase-homologous genes in deep subseafloor sedimentary metagenomes.</title>
        <authorList>
            <person name="Kawai M."/>
            <person name="Futagami T."/>
            <person name="Toyoda A."/>
            <person name="Takaki Y."/>
            <person name="Nishi S."/>
            <person name="Hori S."/>
            <person name="Arai W."/>
            <person name="Tsubouchi T."/>
            <person name="Morono Y."/>
            <person name="Uchiyama I."/>
            <person name="Ito T."/>
            <person name="Fujiyama A."/>
            <person name="Inagaki F."/>
            <person name="Takami H."/>
        </authorList>
    </citation>
    <scope>NUCLEOTIDE SEQUENCE</scope>
    <source>
        <strain evidence="1">Expedition CK06-06</strain>
    </source>
</reference>
<name>X0XZT5_9ZZZZ</name>
<protein>
    <submittedName>
        <fullName evidence="1">Uncharacterized protein</fullName>
    </submittedName>
</protein>
<evidence type="ECO:0000313" key="1">
    <source>
        <dbReference type="EMBL" id="GAG42053.1"/>
    </source>
</evidence>
<sequence length="44" mass="5215">MDYRLCGNDRVRFTGGIKDVRHISFFKARAPSYELYYPNPHLPL</sequence>
<dbReference type="AlphaFoldDB" id="X0XZT5"/>